<dbReference type="OrthoDB" id="200334at2"/>
<organism evidence="1 2">
    <name type="scientific">Methylobacterium oryzihabitans</name>
    <dbReference type="NCBI Taxonomy" id="2499852"/>
    <lineage>
        <taxon>Bacteria</taxon>
        <taxon>Pseudomonadati</taxon>
        <taxon>Pseudomonadota</taxon>
        <taxon>Alphaproteobacteria</taxon>
        <taxon>Hyphomicrobiales</taxon>
        <taxon>Methylobacteriaceae</taxon>
        <taxon>Methylobacterium</taxon>
    </lineage>
</organism>
<evidence type="ECO:0000313" key="2">
    <source>
        <dbReference type="Proteomes" id="UP000286997"/>
    </source>
</evidence>
<proteinExistence type="predicted"/>
<protein>
    <recommendedName>
        <fullName evidence="3">ASCH domain-containing protein</fullName>
    </recommendedName>
</protein>
<evidence type="ECO:0008006" key="3">
    <source>
        <dbReference type="Google" id="ProtNLM"/>
    </source>
</evidence>
<gene>
    <name evidence="1" type="ORF">EOE48_20555</name>
</gene>
<dbReference type="Proteomes" id="UP000286997">
    <property type="component" value="Unassembled WGS sequence"/>
</dbReference>
<comment type="caution">
    <text evidence="1">The sequence shown here is derived from an EMBL/GenBank/DDBJ whole genome shotgun (WGS) entry which is preliminary data.</text>
</comment>
<sequence>MVAYSFKARFAEPILLGAKAGTIRADRKRHARPGEQLQLYTGMRTRHCRLLVRTACTAVVPVRLSFHRQFGPGVFVVDGERLTASEMDAFAVADGFADVLDMSAFWLAEHPPAAGDALDFSGVQIRWQPVSDVAALEEWRAAA</sequence>
<dbReference type="AlphaFoldDB" id="A0A437NYT8"/>
<dbReference type="EMBL" id="SACP01000023">
    <property type="protein sequence ID" value="RVU15202.1"/>
    <property type="molecule type" value="Genomic_DNA"/>
</dbReference>
<reference evidence="1 2" key="1">
    <citation type="submission" date="2019-01" db="EMBL/GenBank/DDBJ databases">
        <authorList>
            <person name="Chen W.-M."/>
        </authorList>
    </citation>
    <scope>NUCLEOTIDE SEQUENCE [LARGE SCALE GENOMIC DNA]</scope>
    <source>
        <strain evidence="1 2">TER-1</strain>
    </source>
</reference>
<accession>A0A437NYT8</accession>
<evidence type="ECO:0000313" key="1">
    <source>
        <dbReference type="EMBL" id="RVU15202.1"/>
    </source>
</evidence>
<keyword evidence="2" id="KW-1185">Reference proteome</keyword>
<name>A0A437NYT8_9HYPH</name>
<dbReference type="RefSeq" id="WP_127732636.1">
    <property type="nucleotide sequence ID" value="NZ_SACP01000023.1"/>
</dbReference>